<keyword evidence="3" id="KW-1185">Reference proteome</keyword>
<sequence>MTGDAEHPSSSHATPTLLQRRRDSPRPPTERASLVRFPPSFPRPSTLAVPPPLSPFSPFTTHAPSAQHCHPSTFDASIFTLVFAPSDPVPLIVNSPVHLHPFICLSALFPVWPSAPPPGPHGPIGPIVSWFIRIRSPT</sequence>
<accession>W4K1M6</accession>
<dbReference type="HOGENOM" id="CLU_1855526_0_0_1"/>
<feature type="region of interest" description="Disordered" evidence="1">
    <location>
        <begin position="1"/>
        <end position="53"/>
    </location>
</feature>
<organism evidence="2 3">
    <name type="scientific">Heterobasidion irregulare (strain TC 32-1)</name>
    <dbReference type="NCBI Taxonomy" id="747525"/>
    <lineage>
        <taxon>Eukaryota</taxon>
        <taxon>Fungi</taxon>
        <taxon>Dikarya</taxon>
        <taxon>Basidiomycota</taxon>
        <taxon>Agaricomycotina</taxon>
        <taxon>Agaricomycetes</taxon>
        <taxon>Russulales</taxon>
        <taxon>Bondarzewiaceae</taxon>
        <taxon>Heterobasidion</taxon>
        <taxon>Heterobasidion annosum species complex</taxon>
    </lineage>
</organism>
<proteinExistence type="predicted"/>
<gene>
    <name evidence="2" type="ORF">HETIRDRAFT_104518</name>
</gene>
<evidence type="ECO:0000313" key="2">
    <source>
        <dbReference type="EMBL" id="ETW79245.1"/>
    </source>
</evidence>
<feature type="compositionally biased region" description="Basic and acidic residues" evidence="1">
    <location>
        <begin position="20"/>
        <end position="29"/>
    </location>
</feature>
<dbReference type="Proteomes" id="UP000030671">
    <property type="component" value="Unassembled WGS sequence"/>
</dbReference>
<dbReference type="KEGG" id="hir:HETIRDRAFT_104518"/>
<dbReference type="InParanoid" id="W4K1M6"/>
<dbReference type="GeneID" id="20666006"/>
<protein>
    <submittedName>
        <fullName evidence="2">Uncharacterized protein</fullName>
    </submittedName>
</protein>
<dbReference type="EMBL" id="KI925461">
    <property type="protein sequence ID" value="ETW79245.1"/>
    <property type="molecule type" value="Genomic_DNA"/>
</dbReference>
<dbReference type="RefSeq" id="XP_009549496.1">
    <property type="nucleotide sequence ID" value="XM_009551201.1"/>
</dbReference>
<evidence type="ECO:0000256" key="1">
    <source>
        <dbReference type="SAM" id="MobiDB-lite"/>
    </source>
</evidence>
<name>W4K1M6_HETIT</name>
<dbReference type="AlphaFoldDB" id="W4K1M6"/>
<reference evidence="2 3" key="1">
    <citation type="journal article" date="2012" name="New Phytol.">
        <title>Insight into trade-off between wood decay and parasitism from the genome of a fungal forest pathogen.</title>
        <authorList>
            <person name="Olson A."/>
            <person name="Aerts A."/>
            <person name="Asiegbu F."/>
            <person name="Belbahri L."/>
            <person name="Bouzid O."/>
            <person name="Broberg A."/>
            <person name="Canback B."/>
            <person name="Coutinho P.M."/>
            <person name="Cullen D."/>
            <person name="Dalman K."/>
            <person name="Deflorio G."/>
            <person name="van Diepen L.T."/>
            <person name="Dunand C."/>
            <person name="Duplessis S."/>
            <person name="Durling M."/>
            <person name="Gonthier P."/>
            <person name="Grimwood J."/>
            <person name="Fossdal C.G."/>
            <person name="Hansson D."/>
            <person name="Henrissat B."/>
            <person name="Hietala A."/>
            <person name="Himmelstrand K."/>
            <person name="Hoffmeister D."/>
            <person name="Hogberg N."/>
            <person name="James T.Y."/>
            <person name="Karlsson M."/>
            <person name="Kohler A."/>
            <person name="Kues U."/>
            <person name="Lee Y.H."/>
            <person name="Lin Y.C."/>
            <person name="Lind M."/>
            <person name="Lindquist E."/>
            <person name="Lombard V."/>
            <person name="Lucas S."/>
            <person name="Lunden K."/>
            <person name="Morin E."/>
            <person name="Murat C."/>
            <person name="Park J."/>
            <person name="Raffaello T."/>
            <person name="Rouze P."/>
            <person name="Salamov A."/>
            <person name="Schmutz J."/>
            <person name="Solheim H."/>
            <person name="Stahlberg J."/>
            <person name="Velez H."/>
            <person name="de Vries R.P."/>
            <person name="Wiebenga A."/>
            <person name="Woodward S."/>
            <person name="Yakovlev I."/>
            <person name="Garbelotto M."/>
            <person name="Martin F."/>
            <person name="Grigoriev I.V."/>
            <person name="Stenlid J."/>
        </authorList>
    </citation>
    <scope>NUCLEOTIDE SEQUENCE [LARGE SCALE GENOMIC DNA]</scope>
    <source>
        <strain evidence="2 3">TC 32-1</strain>
    </source>
</reference>
<evidence type="ECO:0000313" key="3">
    <source>
        <dbReference type="Proteomes" id="UP000030671"/>
    </source>
</evidence>